<evidence type="ECO:0000256" key="1">
    <source>
        <dbReference type="SAM" id="MobiDB-lite"/>
    </source>
</evidence>
<evidence type="ECO:0000313" key="2">
    <source>
        <dbReference type="EMBL" id="EET04088.1"/>
    </source>
</evidence>
<dbReference type="RefSeq" id="WP_004529859.1">
    <property type="nucleotide sequence ID" value="NZ_CM000833.1"/>
</dbReference>
<dbReference type="HOGENOM" id="CLU_176085_0_0_4"/>
<feature type="region of interest" description="Disordered" evidence="1">
    <location>
        <begin position="59"/>
        <end position="106"/>
    </location>
</feature>
<evidence type="ECO:0000313" key="3">
    <source>
        <dbReference type="Proteomes" id="UP000001812"/>
    </source>
</evidence>
<protein>
    <submittedName>
        <fullName evidence="2">Uncharacterized protein</fullName>
    </submittedName>
</protein>
<sequence length="106" mass="11448">MKKACSKGARGQRRPARGETPASLPAAPPKHGTPFVSSNAAGRSAACAEAEPALGARASLESRARRPHLHHGCRRARSTPPRQAANMLRHAPSYAWRARRRAPKDR</sequence>
<feature type="compositionally biased region" description="Basic residues" evidence="1">
    <location>
        <begin position="65"/>
        <end position="77"/>
    </location>
</feature>
<organism evidence="2 3">
    <name type="scientific">Burkholderia pseudomallei 1710a</name>
    <dbReference type="NCBI Taxonomy" id="320371"/>
    <lineage>
        <taxon>Bacteria</taxon>
        <taxon>Pseudomonadati</taxon>
        <taxon>Pseudomonadota</taxon>
        <taxon>Betaproteobacteria</taxon>
        <taxon>Burkholderiales</taxon>
        <taxon>Burkholderiaceae</taxon>
        <taxon>Burkholderia</taxon>
        <taxon>pseudomallei group</taxon>
    </lineage>
</organism>
<dbReference type="EMBL" id="CM000833">
    <property type="protein sequence ID" value="EET04088.1"/>
    <property type="molecule type" value="Genomic_DNA"/>
</dbReference>
<feature type="compositionally biased region" description="Basic residues" evidence="1">
    <location>
        <begin position="97"/>
        <end position="106"/>
    </location>
</feature>
<feature type="region of interest" description="Disordered" evidence="1">
    <location>
        <begin position="1"/>
        <end position="43"/>
    </location>
</feature>
<dbReference type="GeneID" id="93064715"/>
<gene>
    <name evidence="2" type="ORF">BURPS1710A_A2944</name>
</gene>
<dbReference type="Proteomes" id="UP000001812">
    <property type="component" value="Chromosome II"/>
</dbReference>
<accession>A0A0E1VTA0</accession>
<proteinExistence type="predicted"/>
<dbReference type="AlphaFoldDB" id="A0A0E1VTA0"/>
<reference evidence="3" key="1">
    <citation type="submission" date="2007-08" db="EMBL/GenBank/DDBJ databases">
        <title>Annotation of Burkholderia pseudomallei 1710a.</title>
        <authorList>
            <person name="Harkins D.M."/>
            <person name="DeShazer D."/>
            <person name="Woods D.E."/>
            <person name="Brinkac L.M."/>
            <person name="Brown K.A."/>
            <person name="Hung G.C."/>
            <person name="Tuanyok A."/>
            <person name="Zhang B."/>
            <person name="Nierman W.C."/>
        </authorList>
    </citation>
    <scope>NUCLEOTIDE SEQUENCE [LARGE SCALE GENOMIC DNA]</scope>
    <source>
        <strain evidence="3">1710a</strain>
    </source>
</reference>
<reference evidence="2 3" key="2">
    <citation type="submission" date="2009-05" db="EMBL/GenBank/DDBJ databases">
        <authorList>
            <person name="Harkins D.M."/>
            <person name="DeShazer D."/>
            <person name="Woods D.E."/>
            <person name="Brinkac L.M."/>
            <person name="Brown K.A."/>
            <person name="Hung G.C."/>
            <person name="Tuanyok A."/>
            <person name="Zhang B."/>
            <person name="Nierman W.C."/>
        </authorList>
    </citation>
    <scope>NUCLEOTIDE SEQUENCE [LARGE SCALE GENOMIC DNA]</scope>
    <source>
        <strain evidence="2 3">1710a</strain>
    </source>
</reference>
<name>A0A0E1VTA0_BURPE</name>
<feature type="compositionally biased region" description="Basic residues" evidence="1">
    <location>
        <begin position="1"/>
        <end position="15"/>
    </location>
</feature>